<evidence type="ECO:0000313" key="3">
    <source>
        <dbReference type="Proteomes" id="UP000320179"/>
    </source>
</evidence>
<dbReference type="EMBL" id="CP017174">
    <property type="protein sequence ID" value="QDE72278.1"/>
    <property type="molecule type" value="Genomic_DNA"/>
</dbReference>
<feature type="compositionally biased region" description="Low complexity" evidence="1">
    <location>
        <begin position="1"/>
        <end position="11"/>
    </location>
</feature>
<evidence type="ECO:0000313" key="2">
    <source>
        <dbReference type="EMBL" id="QDE72278.1"/>
    </source>
</evidence>
<accession>A0AAE6KW75</accession>
<dbReference type="AlphaFoldDB" id="A0AAE6KW75"/>
<feature type="region of interest" description="Disordered" evidence="1">
    <location>
        <begin position="1"/>
        <end position="42"/>
    </location>
</feature>
<dbReference type="Proteomes" id="UP000320179">
    <property type="component" value="Chromosome"/>
</dbReference>
<feature type="compositionally biased region" description="Pro residues" evidence="1">
    <location>
        <begin position="15"/>
        <end position="42"/>
    </location>
</feature>
<sequence length="267" mass="28621">MLLVLTAATLREPPPEPTPAPPPVPEHPPAPPPLPARPPPPERLLLNGLFPAFPRTTLIPMGRMEANGNPMEMGFFETQSPPGEVLEFYAREFRRRGRRVTHQPDGTGGGVVNYYDEIRGALVSVTAIGMGGMPPRTMVFPSLVDTPQGIHLHGSAPDTLPRPPGAMTVLRVDDRSARGPAANSMTLTEVAHGTPSMLAAFYREAFTGRGYSPAPARTGANGVELLAFERQGERLSLSLSPVAKDGPPESLVTVVQEWTTPSTESFP</sequence>
<reference evidence="2 3" key="1">
    <citation type="journal article" date="2019" name="Science">
        <title>Social genes are selection hotspots in kin groups of a soil microbe.</title>
        <authorList>
            <person name="Wielgoss S."/>
            <person name="Wolfensberger R."/>
            <person name="Sun L."/>
            <person name="Fiegna F."/>
            <person name="Velicer G.J."/>
        </authorList>
    </citation>
    <scope>NUCLEOTIDE SEQUENCE [LARGE SCALE GENOMIC DNA]</scope>
    <source>
        <strain evidence="2 3">MC3.5.9c15</strain>
    </source>
</reference>
<gene>
    <name evidence="2" type="ORF">BHS09_04080</name>
</gene>
<proteinExistence type="predicted"/>
<protein>
    <submittedName>
        <fullName evidence="2">Uncharacterized protein</fullName>
    </submittedName>
</protein>
<evidence type="ECO:0000256" key="1">
    <source>
        <dbReference type="SAM" id="MobiDB-lite"/>
    </source>
</evidence>
<name>A0AAE6KW75_MYXXA</name>
<organism evidence="2 3">
    <name type="scientific">Myxococcus xanthus</name>
    <dbReference type="NCBI Taxonomy" id="34"/>
    <lineage>
        <taxon>Bacteria</taxon>
        <taxon>Pseudomonadati</taxon>
        <taxon>Myxococcota</taxon>
        <taxon>Myxococcia</taxon>
        <taxon>Myxococcales</taxon>
        <taxon>Cystobacterineae</taxon>
        <taxon>Myxococcaceae</taxon>
        <taxon>Myxococcus</taxon>
    </lineage>
</organism>